<sequence length="161" mass="17150">MNTSRLVLGIFGVGIAVVFYIDSTGYPDQAAQMPLIYSTAVVLLSLGIVAQELLSLRRHRTVAVESRDAHSNDDANGDKSEAPGRLLAVFITFVLAIIYSALINYAGYLLSTVAFMLAALLVTRTVSVAFSLVGIAAVVAVICIVFIAFLGLPIPLLPTFF</sequence>
<evidence type="ECO:0000313" key="3">
    <source>
        <dbReference type="EMBL" id="KKM61924.1"/>
    </source>
</evidence>
<dbReference type="EMBL" id="LAZR01011396">
    <property type="protein sequence ID" value="KKM61924.1"/>
    <property type="molecule type" value="Genomic_DNA"/>
</dbReference>
<accession>A0A0F9IWX9</accession>
<evidence type="ECO:0000256" key="1">
    <source>
        <dbReference type="SAM" id="Phobius"/>
    </source>
</evidence>
<feature type="domain" description="DUF1468" evidence="2">
    <location>
        <begin position="9"/>
        <end position="155"/>
    </location>
</feature>
<organism evidence="3">
    <name type="scientific">marine sediment metagenome</name>
    <dbReference type="NCBI Taxonomy" id="412755"/>
    <lineage>
        <taxon>unclassified sequences</taxon>
        <taxon>metagenomes</taxon>
        <taxon>ecological metagenomes</taxon>
    </lineage>
</organism>
<dbReference type="Pfam" id="PF07331">
    <property type="entry name" value="TctB"/>
    <property type="match status" value="1"/>
</dbReference>
<feature type="transmembrane region" description="Helical" evidence="1">
    <location>
        <begin position="35"/>
        <end position="54"/>
    </location>
</feature>
<keyword evidence="1" id="KW-0812">Transmembrane</keyword>
<gene>
    <name evidence="3" type="ORF">LCGC14_1526870</name>
</gene>
<name>A0A0F9IWX9_9ZZZZ</name>
<evidence type="ECO:0000259" key="2">
    <source>
        <dbReference type="Pfam" id="PF07331"/>
    </source>
</evidence>
<dbReference type="InterPro" id="IPR009936">
    <property type="entry name" value="DUF1468"/>
</dbReference>
<feature type="transmembrane region" description="Helical" evidence="1">
    <location>
        <begin position="7"/>
        <end position="23"/>
    </location>
</feature>
<protein>
    <recommendedName>
        <fullName evidence="2">DUF1468 domain-containing protein</fullName>
    </recommendedName>
</protein>
<comment type="caution">
    <text evidence="3">The sequence shown here is derived from an EMBL/GenBank/DDBJ whole genome shotgun (WGS) entry which is preliminary data.</text>
</comment>
<feature type="transmembrane region" description="Helical" evidence="1">
    <location>
        <begin position="129"/>
        <end position="152"/>
    </location>
</feature>
<dbReference type="AlphaFoldDB" id="A0A0F9IWX9"/>
<feature type="transmembrane region" description="Helical" evidence="1">
    <location>
        <begin position="82"/>
        <end position="99"/>
    </location>
</feature>
<proteinExistence type="predicted"/>
<keyword evidence="1" id="KW-0472">Membrane</keyword>
<keyword evidence="1" id="KW-1133">Transmembrane helix</keyword>
<reference evidence="3" key="1">
    <citation type="journal article" date="2015" name="Nature">
        <title>Complex archaea that bridge the gap between prokaryotes and eukaryotes.</title>
        <authorList>
            <person name="Spang A."/>
            <person name="Saw J.H."/>
            <person name="Jorgensen S.L."/>
            <person name="Zaremba-Niedzwiedzka K."/>
            <person name="Martijn J."/>
            <person name="Lind A.E."/>
            <person name="van Eijk R."/>
            <person name="Schleper C."/>
            <person name="Guy L."/>
            <person name="Ettema T.J."/>
        </authorList>
    </citation>
    <scope>NUCLEOTIDE SEQUENCE</scope>
</reference>